<dbReference type="AlphaFoldDB" id="A0A3B0VGW1"/>
<proteinExistence type="inferred from homology"/>
<evidence type="ECO:0000256" key="1">
    <source>
        <dbReference type="ARBA" id="ARBA00009981"/>
    </source>
</evidence>
<dbReference type="InterPro" id="IPR036165">
    <property type="entry name" value="YefM-like_sf"/>
</dbReference>
<dbReference type="EMBL" id="UOEU01000116">
    <property type="protein sequence ID" value="VAW30944.1"/>
    <property type="molecule type" value="Genomic_DNA"/>
</dbReference>
<comment type="similarity">
    <text evidence="1">Belongs to the phD/YefM antitoxin family.</text>
</comment>
<dbReference type="PANTHER" id="PTHR35377:SF4">
    <property type="entry name" value="PREVENT-HOST-DEATH FAMILY PROTEIN"/>
    <property type="match status" value="1"/>
</dbReference>
<dbReference type="Gene3D" id="3.40.1620.10">
    <property type="entry name" value="YefM-like domain"/>
    <property type="match status" value="1"/>
</dbReference>
<dbReference type="InterPro" id="IPR051416">
    <property type="entry name" value="phD-YefM_TA_antitoxins"/>
</dbReference>
<reference evidence="2" key="1">
    <citation type="submission" date="2018-06" db="EMBL/GenBank/DDBJ databases">
        <authorList>
            <person name="Zhirakovskaya E."/>
        </authorList>
    </citation>
    <scope>NUCLEOTIDE SEQUENCE</scope>
</reference>
<dbReference type="PANTHER" id="PTHR35377">
    <property type="entry name" value="ANTITOXIN VAPB49-RELATED-RELATED"/>
    <property type="match status" value="1"/>
</dbReference>
<accession>A0A3B0VGW1</accession>
<name>A0A3B0VGW1_9ZZZZ</name>
<evidence type="ECO:0000313" key="2">
    <source>
        <dbReference type="EMBL" id="VAW30944.1"/>
    </source>
</evidence>
<dbReference type="InterPro" id="IPR006442">
    <property type="entry name" value="Antitoxin_Phd/YefM"/>
</dbReference>
<organism evidence="2">
    <name type="scientific">hydrothermal vent metagenome</name>
    <dbReference type="NCBI Taxonomy" id="652676"/>
    <lineage>
        <taxon>unclassified sequences</taxon>
        <taxon>metagenomes</taxon>
        <taxon>ecological metagenomes</taxon>
    </lineage>
</organism>
<dbReference type="SUPFAM" id="SSF143120">
    <property type="entry name" value="YefM-like"/>
    <property type="match status" value="1"/>
</dbReference>
<sequence length="75" mass="8261">MTQVTIHQAKTHLSRLIQQALAGEEIIIANRNQPVVKLVALPEARQQRRIGGAKEAIISIADDFDAPFPDFEASI</sequence>
<protein>
    <submittedName>
        <fullName evidence="2">Prevent host death protein, Phd antitoxin</fullName>
    </submittedName>
</protein>
<gene>
    <name evidence="2" type="ORF">MNBD_CHLOROFLEXI01-55</name>
</gene>
<dbReference type="NCBIfam" id="TIGR01552">
    <property type="entry name" value="phd_fam"/>
    <property type="match status" value="1"/>
</dbReference>
<dbReference type="Pfam" id="PF02604">
    <property type="entry name" value="PhdYeFM_antitox"/>
    <property type="match status" value="1"/>
</dbReference>